<dbReference type="InterPro" id="IPR001828">
    <property type="entry name" value="ANF_lig-bd_rcpt"/>
</dbReference>
<feature type="region of interest" description="Disordered" evidence="7">
    <location>
        <begin position="1291"/>
        <end position="1355"/>
    </location>
</feature>
<accession>A0AAE0VR15</accession>
<dbReference type="GO" id="GO:0004930">
    <property type="term" value="F:G protein-coupled receptor activity"/>
    <property type="evidence" value="ECO:0007669"/>
    <property type="project" value="InterPro"/>
</dbReference>
<dbReference type="InterPro" id="IPR050726">
    <property type="entry name" value="mGluR"/>
</dbReference>
<feature type="transmembrane region" description="Helical" evidence="8">
    <location>
        <begin position="1060"/>
        <end position="1086"/>
    </location>
</feature>
<dbReference type="EMBL" id="JAEAOA010002240">
    <property type="protein sequence ID" value="KAK3585855.1"/>
    <property type="molecule type" value="Genomic_DNA"/>
</dbReference>
<dbReference type="Pfam" id="PF01094">
    <property type="entry name" value="ANF_receptor"/>
    <property type="match status" value="2"/>
</dbReference>
<evidence type="ECO:0000259" key="10">
    <source>
        <dbReference type="Pfam" id="PF01094"/>
    </source>
</evidence>
<dbReference type="Gene3D" id="3.40.50.2300">
    <property type="match status" value="3"/>
</dbReference>
<evidence type="ECO:0000256" key="8">
    <source>
        <dbReference type="SAM" id="Phobius"/>
    </source>
</evidence>
<evidence type="ECO:0000256" key="1">
    <source>
        <dbReference type="ARBA" id="ARBA00004141"/>
    </source>
</evidence>
<evidence type="ECO:0000256" key="3">
    <source>
        <dbReference type="ARBA" id="ARBA00022989"/>
    </source>
</evidence>
<evidence type="ECO:0000256" key="5">
    <source>
        <dbReference type="ARBA" id="ARBA00023170"/>
    </source>
</evidence>
<reference evidence="11" key="3">
    <citation type="submission" date="2023-05" db="EMBL/GenBank/DDBJ databases">
        <authorList>
            <person name="Smith C.H."/>
        </authorList>
    </citation>
    <scope>NUCLEOTIDE SEQUENCE</scope>
    <source>
        <strain evidence="11">CHS0354</strain>
        <tissue evidence="11">Mantle</tissue>
    </source>
</reference>
<dbReference type="InterPro" id="IPR028082">
    <property type="entry name" value="Peripla_BP_I"/>
</dbReference>
<feature type="compositionally biased region" description="Polar residues" evidence="7">
    <location>
        <begin position="1309"/>
        <end position="1320"/>
    </location>
</feature>
<keyword evidence="2 8" id="KW-0812">Transmembrane</keyword>
<keyword evidence="4 8" id="KW-0472">Membrane</keyword>
<keyword evidence="9" id="KW-0732">Signal</keyword>
<protein>
    <recommendedName>
        <fullName evidence="10">Receptor ligand binding region domain-containing protein</fullName>
    </recommendedName>
</protein>
<dbReference type="InterPro" id="IPR000337">
    <property type="entry name" value="GPCR_3"/>
</dbReference>
<keyword evidence="5" id="KW-0675">Receptor</keyword>
<feature type="chain" id="PRO_5042108070" description="Receptor ligand binding region domain-containing protein" evidence="9">
    <location>
        <begin position="38"/>
        <end position="1419"/>
    </location>
</feature>
<reference evidence="11" key="1">
    <citation type="journal article" date="2021" name="Genome Biol. Evol.">
        <title>A High-Quality Reference Genome for a Parasitic Bivalve with Doubly Uniparental Inheritance (Bivalvia: Unionida).</title>
        <authorList>
            <person name="Smith C.H."/>
        </authorList>
    </citation>
    <scope>NUCLEOTIDE SEQUENCE</scope>
    <source>
        <strain evidence="11">CHS0354</strain>
    </source>
</reference>
<reference evidence="11" key="2">
    <citation type="journal article" date="2021" name="Genome Biol. Evol.">
        <title>Developing a high-quality reference genome for a parasitic bivalve with doubly uniparental inheritance (Bivalvia: Unionida).</title>
        <authorList>
            <person name="Smith C.H."/>
        </authorList>
    </citation>
    <scope>NUCLEOTIDE SEQUENCE</scope>
    <source>
        <strain evidence="11">CHS0354</strain>
        <tissue evidence="11">Mantle</tissue>
    </source>
</reference>
<comment type="caution">
    <text evidence="11">The sequence shown here is derived from an EMBL/GenBank/DDBJ whole genome shotgun (WGS) entry which is preliminary data.</text>
</comment>
<evidence type="ECO:0000256" key="9">
    <source>
        <dbReference type="SAM" id="SignalP"/>
    </source>
</evidence>
<keyword evidence="12" id="KW-1185">Reference proteome</keyword>
<feature type="compositionally biased region" description="Basic and acidic residues" evidence="7">
    <location>
        <begin position="1323"/>
        <end position="1340"/>
    </location>
</feature>
<feature type="signal peptide" evidence="9">
    <location>
        <begin position="1"/>
        <end position="37"/>
    </location>
</feature>
<evidence type="ECO:0000256" key="2">
    <source>
        <dbReference type="ARBA" id="ARBA00022692"/>
    </source>
</evidence>
<sequence length="1419" mass="158783">MVSTISKVKIFMMPGNLVVLLLPLLLTDLSNWNRAGASATDYCRSMRYSRPGDVMIAVYLGMHESAAGRCGKISASQFSLAVAVDWITSLLNTKGSNNESFVPGVKFGYDLFDNCNNEDLTTAMNMDLRQYGGPVKAADCLNDTLSHKTYPGVFVTSSIETAKVIRTMLPKRIPLLRPVSSAPDLDQLPNILKTSSRPDVYAQAFVELIKYLRWNYISLIYTNDSHGRSYKDLIRKLAFKEMICITSEIPFTPLEMVSNNIADNIVGQLAKDMPTARDDSLGVVYVGSLSGLGFLLDRVCNKSRSNPLLVSNLHWIFVGDSGFDASVYDFKNAIYSKRCVESVSKMPLFITLTDSLIGSDDFLAHFNGLLSNASYDGPLSSWIDEYKTWHCKMGACTPDKMQIKRLADSMYSLATMVKNHIECVWLGGCSNLDIASTPVTADSLRKTVVNYSTIDRYHLPISLRTSRSFKYANDGYIEYLSAGDGIEIYATEGANLSYLQVGLFHEGKLKFRSSGIKDSRSSICKSSCPYCLTMTETKFTFIPGDYLLLGLFSIHLSGDNPYSCGKLRPDKNAIMTVSAFMEAIKGINKKHNLRFGGLAIDDCYSPFNTSIFLSDFFSKRVLLKDPMTGSVIDSDRVVVIIGALSSRVSLIVADQATELGIPMISYAASISKLDDRRHYPYFMRTVPSETLQVDTLVKLLKSFGFTHVGALYYDTQYGRDGIFDFKTSAEIDGICVEEPLMVSKDDNDDDIENVLRRLYQTNSRVVVYFGISDITIRILNVLEKSFSNNKPLVFFASETWGTNKILIERRSANFAKGSIVLATYTRKHVDGSTFRQYLLTFNSTSTSENMWLPRFWEDVYNCDLKQSFQKTHSSVCASDILHKLDDEKLNALYWEQRAIHVTQAVFSVGAVFAKVSRSICRNLMYCKELRNQPETLYDALLLVQLKADENGEIFQPFNNDGNGNSGFYIYNIQRGAASKLVYEKVGTMDINEGLIIDTRKVKFYNELGHEHSLSSEDEVKCAKIPRCHDICLPISYPQPDTSTISTASPIVSTDKSDKTLMLTTIFFGVTVGVLVVVLLVLITLLLRKQPISKLQYQERVQSTPSSLNNIIGNVYDEPGSQDPSLRGSRENLNIERSIHYSEIRPFSQKEQPRGLSHVLLSNRSITESTIPSLVAISKTLSSQDVSVGNSRSSSLGLTISTHKNVKVSPLLDMSQSSINPVFTIDNSKGLSQHISVRDLKEGSREHLVEEDITEECETYRTNRKGNSKVHGTNRTHTLTYLSARDLDMGVHDEEEDEFKENDELGNRISAENSRRNSLASSRFGEDKSEHVSESSRHDTDTLTPPENSDPFSTTLDNCQHESFDFTESVDYTVAGHVVYNRRNNPSLRKRENRTSLTSIPDIIPYVPCEISEEKSSVYI</sequence>
<feature type="compositionally biased region" description="Polar residues" evidence="7">
    <location>
        <begin position="1341"/>
        <end position="1355"/>
    </location>
</feature>
<feature type="domain" description="Receptor ligand binding region" evidence="10">
    <location>
        <begin position="579"/>
        <end position="835"/>
    </location>
</feature>
<evidence type="ECO:0000256" key="7">
    <source>
        <dbReference type="SAM" id="MobiDB-lite"/>
    </source>
</evidence>
<evidence type="ECO:0000313" key="11">
    <source>
        <dbReference type="EMBL" id="KAK3585855.1"/>
    </source>
</evidence>
<dbReference type="Proteomes" id="UP001195483">
    <property type="component" value="Unassembled WGS sequence"/>
</dbReference>
<evidence type="ECO:0000256" key="6">
    <source>
        <dbReference type="ARBA" id="ARBA00023180"/>
    </source>
</evidence>
<keyword evidence="6" id="KW-0325">Glycoprotein</keyword>
<feature type="domain" description="Receptor ligand binding region" evidence="10">
    <location>
        <begin position="97"/>
        <end position="275"/>
    </location>
</feature>
<evidence type="ECO:0000313" key="12">
    <source>
        <dbReference type="Proteomes" id="UP001195483"/>
    </source>
</evidence>
<proteinExistence type="predicted"/>
<keyword evidence="3 8" id="KW-1133">Transmembrane helix</keyword>
<comment type="subcellular location">
    <subcellularLocation>
        <location evidence="1">Membrane</location>
        <topology evidence="1">Multi-pass membrane protein</topology>
    </subcellularLocation>
</comment>
<name>A0AAE0VR15_9BIVA</name>
<gene>
    <name evidence="11" type="ORF">CHS0354_038385</name>
</gene>
<dbReference type="PANTHER" id="PTHR24060">
    <property type="entry name" value="METABOTROPIC GLUTAMATE RECEPTOR"/>
    <property type="match status" value="1"/>
</dbReference>
<evidence type="ECO:0000256" key="4">
    <source>
        <dbReference type="ARBA" id="ARBA00023136"/>
    </source>
</evidence>
<dbReference type="GO" id="GO:0016020">
    <property type="term" value="C:membrane"/>
    <property type="evidence" value="ECO:0007669"/>
    <property type="project" value="UniProtKB-SubCell"/>
</dbReference>
<organism evidence="11 12">
    <name type="scientific">Potamilus streckersoni</name>
    <dbReference type="NCBI Taxonomy" id="2493646"/>
    <lineage>
        <taxon>Eukaryota</taxon>
        <taxon>Metazoa</taxon>
        <taxon>Spiralia</taxon>
        <taxon>Lophotrochozoa</taxon>
        <taxon>Mollusca</taxon>
        <taxon>Bivalvia</taxon>
        <taxon>Autobranchia</taxon>
        <taxon>Heteroconchia</taxon>
        <taxon>Palaeoheterodonta</taxon>
        <taxon>Unionida</taxon>
        <taxon>Unionoidea</taxon>
        <taxon>Unionidae</taxon>
        <taxon>Ambleminae</taxon>
        <taxon>Lampsilini</taxon>
        <taxon>Potamilus</taxon>
    </lineage>
</organism>
<dbReference type="SUPFAM" id="SSF53822">
    <property type="entry name" value="Periplasmic binding protein-like I"/>
    <property type="match status" value="2"/>
</dbReference>
<dbReference type="PRINTS" id="PR00248">
    <property type="entry name" value="GPCRMGR"/>
</dbReference>